<accession>A0AC61RYY0</accession>
<protein>
    <submittedName>
        <fullName evidence="1">Helix-turn-helix domain-containing protein</fullName>
    </submittedName>
</protein>
<gene>
    <name evidence="1" type="ORF">E5329_06580</name>
</gene>
<dbReference type="EMBL" id="SRYA01000010">
    <property type="protein sequence ID" value="TGY97110.1"/>
    <property type="molecule type" value="Genomic_DNA"/>
</dbReference>
<comment type="caution">
    <text evidence="1">The sequence shown here is derived from an EMBL/GenBank/DDBJ whole genome shotgun (WGS) entry which is preliminary data.</text>
</comment>
<evidence type="ECO:0000313" key="1">
    <source>
        <dbReference type="EMBL" id="TGY97110.1"/>
    </source>
</evidence>
<name>A0AC61RYY0_9FIRM</name>
<keyword evidence="2" id="KW-1185">Reference proteome</keyword>
<evidence type="ECO:0000313" key="2">
    <source>
        <dbReference type="Proteomes" id="UP000304953"/>
    </source>
</evidence>
<reference evidence="1" key="1">
    <citation type="submission" date="2019-04" db="EMBL/GenBank/DDBJ databases">
        <title>Microbes associate with the intestines of laboratory mice.</title>
        <authorList>
            <person name="Navarre W."/>
            <person name="Wong E."/>
            <person name="Huang K."/>
            <person name="Tropini C."/>
            <person name="Ng K."/>
            <person name="Yu B."/>
        </authorList>
    </citation>
    <scope>NUCLEOTIDE SEQUENCE</scope>
    <source>
        <strain evidence="1">NM01_1-7b</strain>
    </source>
</reference>
<dbReference type="Proteomes" id="UP000304953">
    <property type="component" value="Unassembled WGS sequence"/>
</dbReference>
<sequence length="300" mass="33798">MKMSVFGENLQFYRKQKSMTQEQFAEQFDVSRQTISKWEAGITYPEMEKILQLCDFFSCDMDTLLRKNAAELEVFDSQGYENHMEKRRRSISVGVAALIFAPAAYELLEGFGRTPEAFMNTLFFSIIIAAVLILVTAGIQDEIYRKNHSIIGDFYTKEEKDKFAEKFPHRIAAGLGMILIGLLIAMNGAELPMRAGMKEEFYDGIFLFLAALGIGLLVHTGLGKAKYDVAGYNKENLLEEELKKRDPQIGVWCGCIMILATILFFVGGFVFDLWDICWVAFPVGGMFCGMAALILNGKRA</sequence>
<organism evidence="1 2">
    <name type="scientific">Petralouisia muris</name>
    <dbReference type="NCBI Taxonomy" id="3032872"/>
    <lineage>
        <taxon>Bacteria</taxon>
        <taxon>Bacillati</taxon>
        <taxon>Bacillota</taxon>
        <taxon>Clostridia</taxon>
        <taxon>Lachnospirales</taxon>
        <taxon>Lachnospiraceae</taxon>
        <taxon>Petralouisia</taxon>
    </lineage>
</organism>
<proteinExistence type="predicted"/>